<comment type="caution">
    <text evidence="1">The sequence shown here is derived from an EMBL/GenBank/DDBJ whole genome shotgun (WGS) entry which is preliminary data.</text>
</comment>
<reference evidence="1 2" key="1">
    <citation type="journal article" date="2017" name="Ann. Clin. Microbiol. Antimicrob.">
        <title>New eight genes identified at the clinical multidrug-resistant Acinetobacter baumannii DMS06669 strain in a Vietnam hospital.</title>
        <authorList>
            <person name="Si-Tuan N."/>
            <person name="Ngoc H.M."/>
            <person name="Hang P.T.T."/>
            <person name="Nguyen C."/>
            <person name="Van P.H."/>
            <person name="Huong N.T."/>
        </authorList>
    </citation>
    <scope>NUCLEOTIDE SEQUENCE [LARGE SCALE GENOMIC DNA]</scope>
    <source>
        <strain evidence="1 2">DMS06669</strain>
    </source>
</reference>
<evidence type="ECO:0000313" key="2">
    <source>
        <dbReference type="Proteomes" id="UP000480763"/>
    </source>
</evidence>
<proteinExistence type="predicted"/>
<protein>
    <submittedName>
        <fullName evidence="1">DNA-binding protein</fullName>
    </submittedName>
</protein>
<dbReference type="GO" id="GO:0003677">
    <property type="term" value="F:DNA binding"/>
    <property type="evidence" value="ECO:0007669"/>
    <property type="project" value="UniProtKB-KW"/>
</dbReference>
<gene>
    <name evidence="1" type="ORF">GSE42_04165</name>
</gene>
<dbReference type="EMBL" id="WWCH01000001">
    <property type="protein sequence ID" value="MYM77125.1"/>
    <property type="molecule type" value="Genomic_DNA"/>
</dbReference>
<accession>A0A505MH94</accession>
<dbReference type="RefSeq" id="WP_031966181.1">
    <property type="nucleotide sequence ID" value="NZ_CP059300.1"/>
</dbReference>
<name>A0A505MH94_ACIBA</name>
<dbReference type="InterPro" id="IPR026365">
    <property type="entry name" value="BcepMu_gp16"/>
</dbReference>
<sequence length="63" mass="7385">MKTNQQIKDDFEKKGINISDWSLEHNFSRDLVYRILNTNRLPKRGESKKIAVALGLIPEEKEE</sequence>
<dbReference type="AlphaFoldDB" id="A0A505MH94"/>
<keyword evidence="1" id="KW-0238">DNA-binding</keyword>
<dbReference type="NCBIfam" id="TIGR04111">
    <property type="entry name" value="BcepMu_gp16"/>
    <property type="match status" value="1"/>
</dbReference>
<dbReference type="InterPro" id="IPR010982">
    <property type="entry name" value="Lambda_DNA-bd_dom_sf"/>
</dbReference>
<evidence type="ECO:0000313" key="1">
    <source>
        <dbReference type="EMBL" id="MYM77125.1"/>
    </source>
</evidence>
<dbReference type="Proteomes" id="UP000480763">
    <property type="component" value="Unassembled WGS sequence"/>
</dbReference>
<organism evidence="1 2">
    <name type="scientific">Acinetobacter baumannii</name>
    <dbReference type="NCBI Taxonomy" id="470"/>
    <lineage>
        <taxon>Bacteria</taxon>
        <taxon>Pseudomonadati</taxon>
        <taxon>Pseudomonadota</taxon>
        <taxon>Gammaproteobacteria</taxon>
        <taxon>Moraxellales</taxon>
        <taxon>Moraxellaceae</taxon>
        <taxon>Acinetobacter</taxon>
        <taxon>Acinetobacter calcoaceticus/baumannii complex</taxon>
    </lineage>
</organism>
<dbReference type="Gene3D" id="1.10.260.40">
    <property type="entry name" value="lambda repressor-like DNA-binding domains"/>
    <property type="match status" value="1"/>
</dbReference>